<dbReference type="EMBL" id="OU015567">
    <property type="protein sequence ID" value="CAG5111482.1"/>
    <property type="molecule type" value="Genomic_DNA"/>
</dbReference>
<organism evidence="1 2">
    <name type="scientific">Oikopleura dioica</name>
    <name type="common">Tunicate</name>
    <dbReference type="NCBI Taxonomy" id="34765"/>
    <lineage>
        <taxon>Eukaryota</taxon>
        <taxon>Metazoa</taxon>
        <taxon>Chordata</taxon>
        <taxon>Tunicata</taxon>
        <taxon>Appendicularia</taxon>
        <taxon>Copelata</taxon>
        <taxon>Oikopleuridae</taxon>
        <taxon>Oikopleura</taxon>
    </lineage>
</organism>
<keyword evidence="2" id="KW-1185">Reference proteome</keyword>
<protein>
    <submittedName>
        <fullName evidence="1">Oidioi.mRNA.OKI2018_I69.chr2.g5786.t1.cds</fullName>
    </submittedName>
</protein>
<sequence length="77" mass="9310">MKFYLREIKNKVFLEARFQSFLALSVVSAHWLRPIKREPKKQDFNIDEFIQQLDMQLGQLDKQQSKNQEHLTLNTLF</sequence>
<accession>A0ABN7T7Y1</accession>
<evidence type="ECO:0000313" key="1">
    <source>
        <dbReference type="EMBL" id="CAG5111482.1"/>
    </source>
</evidence>
<reference evidence="1 2" key="1">
    <citation type="submission" date="2021-04" db="EMBL/GenBank/DDBJ databases">
        <authorList>
            <person name="Bliznina A."/>
        </authorList>
    </citation>
    <scope>NUCLEOTIDE SEQUENCE [LARGE SCALE GENOMIC DNA]</scope>
</reference>
<dbReference type="Proteomes" id="UP001158576">
    <property type="component" value="Chromosome 2"/>
</dbReference>
<name>A0ABN7T7Y1_OIKDI</name>
<gene>
    <name evidence="1" type="ORF">OKIOD_LOCUS14551</name>
</gene>
<evidence type="ECO:0000313" key="2">
    <source>
        <dbReference type="Proteomes" id="UP001158576"/>
    </source>
</evidence>
<proteinExistence type="predicted"/>